<organism evidence="1 2">
    <name type="scientific">Glaciecola petra</name>
    <dbReference type="NCBI Taxonomy" id="3075602"/>
    <lineage>
        <taxon>Bacteria</taxon>
        <taxon>Pseudomonadati</taxon>
        <taxon>Pseudomonadota</taxon>
        <taxon>Gammaproteobacteria</taxon>
        <taxon>Alteromonadales</taxon>
        <taxon>Alteromonadaceae</taxon>
        <taxon>Glaciecola</taxon>
    </lineage>
</organism>
<gene>
    <name evidence="1" type="ORF">RM552_14795</name>
</gene>
<protein>
    <submittedName>
        <fullName evidence="1">HAD family phosphatase</fullName>
    </submittedName>
</protein>
<dbReference type="Proteomes" id="UP001253545">
    <property type="component" value="Unassembled WGS sequence"/>
</dbReference>
<keyword evidence="2" id="KW-1185">Reference proteome</keyword>
<dbReference type="SFLD" id="SFLDS00003">
    <property type="entry name" value="Haloacid_Dehalogenase"/>
    <property type="match status" value="1"/>
</dbReference>
<comment type="caution">
    <text evidence="1">The sequence shown here is derived from an EMBL/GenBank/DDBJ whole genome shotgun (WGS) entry which is preliminary data.</text>
</comment>
<dbReference type="SUPFAM" id="SSF56784">
    <property type="entry name" value="HAD-like"/>
    <property type="match status" value="1"/>
</dbReference>
<dbReference type="SFLD" id="SFLDG01129">
    <property type="entry name" value="C1.5:_HAD__Beta-PGM__Phosphata"/>
    <property type="match status" value="1"/>
</dbReference>
<reference evidence="1 2" key="1">
    <citation type="submission" date="2023-09" db="EMBL/GenBank/DDBJ databases">
        <authorList>
            <person name="Rey-Velasco X."/>
        </authorList>
    </citation>
    <scope>NUCLEOTIDE SEQUENCE [LARGE SCALE GENOMIC DNA]</scope>
    <source>
        <strain evidence="1 2">P117</strain>
    </source>
</reference>
<evidence type="ECO:0000313" key="1">
    <source>
        <dbReference type="EMBL" id="MDT0596119.1"/>
    </source>
</evidence>
<dbReference type="InterPro" id="IPR036412">
    <property type="entry name" value="HAD-like_sf"/>
</dbReference>
<dbReference type="EMBL" id="JAVRHX010000005">
    <property type="protein sequence ID" value="MDT0596119.1"/>
    <property type="molecule type" value="Genomic_DNA"/>
</dbReference>
<dbReference type="Gene3D" id="3.40.50.1000">
    <property type="entry name" value="HAD superfamily/HAD-like"/>
    <property type="match status" value="1"/>
</dbReference>
<dbReference type="CDD" id="cd07505">
    <property type="entry name" value="HAD_BPGM-like"/>
    <property type="match status" value="1"/>
</dbReference>
<dbReference type="PANTHER" id="PTHR18901:SF38">
    <property type="entry name" value="PSEUDOURIDINE-5'-PHOSPHATASE"/>
    <property type="match status" value="1"/>
</dbReference>
<dbReference type="Gene3D" id="1.10.150.240">
    <property type="entry name" value="Putative phosphatase, domain 2"/>
    <property type="match status" value="1"/>
</dbReference>
<sequence length="216" mass="24135">MQIDAILFDKDGTIFDSERVCCDAWEQSANEFGYEFDREYFLNFVGLSAPESQKLVYAYFGADFPIQDFLQRARTLIHTEKAKGLPIKKGFDAFFTLAKTLNIPMAVVTSSNTESAEKSFAKTDYWQSLAFVITSDDVDHPKPNPQPYLRACKRIGAKPQHTLVFEDSNIGITAALAAACQTIAIPDLLPIQSKLAEQCLAVVESFDDAQKFLNKL</sequence>
<dbReference type="InterPro" id="IPR023198">
    <property type="entry name" value="PGP-like_dom2"/>
</dbReference>
<dbReference type="Pfam" id="PF13419">
    <property type="entry name" value="HAD_2"/>
    <property type="match status" value="1"/>
</dbReference>
<accession>A0ABU2ZX09</accession>
<dbReference type="RefSeq" id="WP_311369644.1">
    <property type="nucleotide sequence ID" value="NZ_JAVRHX010000005.1"/>
</dbReference>
<dbReference type="InterPro" id="IPR041492">
    <property type="entry name" value="HAD_2"/>
</dbReference>
<dbReference type="PANTHER" id="PTHR18901">
    <property type="entry name" value="2-DEOXYGLUCOSE-6-PHOSPHATE PHOSPHATASE 2"/>
    <property type="match status" value="1"/>
</dbReference>
<dbReference type="InterPro" id="IPR023214">
    <property type="entry name" value="HAD_sf"/>
</dbReference>
<evidence type="ECO:0000313" key="2">
    <source>
        <dbReference type="Proteomes" id="UP001253545"/>
    </source>
</evidence>
<dbReference type="InterPro" id="IPR006439">
    <property type="entry name" value="HAD-SF_hydro_IA"/>
</dbReference>
<name>A0ABU2ZX09_9ALTE</name>
<proteinExistence type="predicted"/>
<dbReference type="NCBIfam" id="TIGR01509">
    <property type="entry name" value="HAD-SF-IA-v3"/>
    <property type="match status" value="1"/>
</dbReference>